<organism evidence="11 12">
    <name type="scientific">Meloidogyne graminicola</name>
    <dbReference type="NCBI Taxonomy" id="189291"/>
    <lineage>
        <taxon>Eukaryota</taxon>
        <taxon>Metazoa</taxon>
        <taxon>Ecdysozoa</taxon>
        <taxon>Nematoda</taxon>
        <taxon>Chromadorea</taxon>
        <taxon>Rhabditida</taxon>
        <taxon>Tylenchina</taxon>
        <taxon>Tylenchomorpha</taxon>
        <taxon>Tylenchoidea</taxon>
        <taxon>Meloidogynidae</taxon>
        <taxon>Meloidogyninae</taxon>
        <taxon>Meloidogyne</taxon>
    </lineage>
</organism>
<sequence>MSSNLQNELRSGHHHFPLPVKILHFDISSWSKLPQFLMISLAVFFFYLIYGYMQLIFQLPGMQPYGWYLTLIQFAVYSFLSYSEMYFIVGGMRRIPWKVYFQISFYTVATMGLSNASVGYLNYPTQVIFKCCKLVPVLIGGIIIQGKRYGIIDLAAAILMSLGLALFTLADSKVSPNFNPKGYLMISLALIADAIIGNVQEKAMKTYNASNEEVYPVETYGYTLILGTVGYFGVNLVLTLVRISGALVAVTVTTMRKAITIIFSFYLFSKPFTQQYVWAGLIVLLAIYLNIYNKNKHSFYSSFEQIVMKLNLRNYILKNKEKKFLIETYLLT</sequence>
<name>A0A8S9ZYP5_9BILA</name>
<dbReference type="PANTHER" id="PTHR10778">
    <property type="entry name" value="SOLUTE CARRIER FAMILY 35 MEMBER B"/>
    <property type="match status" value="1"/>
</dbReference>
<keyword evidence="12" id="KW-1185">Reference proteome</keyword>
<feature type="transmembrane region" description="Helical" evidence="10">
    <location>
        <begin position="247"/>
        <end position="268"/>
    </location>
</feature>
<feature type="transmembrane region" description="Helical" evidence="10">
    <location>
        <begin position="220"/>
        <end position="241"/>
    </location>
</feature>
<dbReference type="InterPro" id="IPR013657">
    <property type="entry name" value="SCL35B1-4/HUT1"/>
</dbReference>
<evidence type="ECO:0000313" key="11">
    <source>
        <dbReference type="EMBL" id="KAF7638265.1"/>
    </source>
</evidence>
<protein>
    <recommendedName>
        <fullName evidence="7">Adenosine 3'-phospho 5'-phosphosulfate transporter 2</fullName>
    </recommendedName>
    <alternativeName>
        <fullName evidence="8">PAPS transporter 2</fullName>
    </alternativeName>
    <alternativeName>
        <fullName evidence="9">Solute carrier family 35 member B3 homolog</fullName>
    </alternativeName>
</protein>
<dbReference type="OrthoDB" id="438495at2759"/>
<comment type="similarity">
    <text evidence="2">Belongs to the nucleotide-sugar transporter family. SLC35B subfamily.</text>
</comment>
<feature type="transmembrane region" description="Helical" evidence="10">
    <location>
        <begin position="275"/>
        <end position="292"/>
    </location>
</feature>
<evidence type="ECO:0000256" key="6">
    <source>
        <dbReference type="ARBA" id="ARBA00023136"/>
    </source>
</evidence>
<dbReference type="PANTHER" id="PTHR10778:SF8">
    <property type="entry name" value="ADENOSINE 3'-PHOSPHO 5'-PHOSPHOSULFATE TRANSPORTER 2"/>
    <property type="match status" value="1"/>
</dbReference>
<feature type="transmembrane region" description="Helical" evidence="10">
    <location>
        <begin position="36"/>
        <end position="53"/>
    </location>
</feature>
<feature type="transmembrane region" description="Helical" evidence="10">
    <location>
        <begin position="151"/>
        <end position="170"/>
    </location>
</feature>
<evidence type="ECO:0000256" key="4">
    <source>
        <dbReference type="ARBA" id="ARBA00022692"/>
    </source>
</evidence>
<keyword evidence="4 10" id="KW-0812">Transmembrane</keyword>
<dbReference type="EMBL" id="JABEBT010000013">
    <property type="protein sequence ID" value="KAF7638265.1"/>
    <property type="molecule type" value="Genomic_DNA"/>
</dbReference>
<feature type="transmembrane region" description="Helical" evidence="10">
    <location>
        <begin position="182"/>
        <end position="199"/>
    </location>
</feature>
<dbReference type="GO" id="GO:0005789">
    <property type="term" value="C:endoplasmic reticulum membrane"/>
    <property type="evidence" value="ECO:0007669"/>
    <property type="project" value="TreeGrafter"/>
</dbReference>
<evidence type="ECO:0000256" key="10">
    <source>
        <dbReference type="SAM" id="Phobius"/>
    </source>
</evidence>
<accession>A0A8S9ZYP5</accession>
<evidence type="ECO:0000256" key="9">
    <source>
        <dbReference type="ARBA" id="ARBA00042729"/>
    </source>
</evidence>
<comment type="subcellular location">
    <subcellularLocation>
        <location evidence="1">Golgi apparatus membrane</location>
        <topology evidence="1">Multi-pass membrane protein</topology>
    </subcellularLocation>
</comment>
<dbReference type="GO" id="GO:0000139">
    <property type="term" value="C:Golgi membrane"/>
    <property type="evidence" value="ECO:0007669"/>
    <property type="project" value="UniProtKB-SubCell"/>
</dbReference>
<dbReference type="Pfam" id="PF08449">
    <property type="entry name" value="UAA"/>
    <property type="match status" value="2"/>
</dbReference>
<evidence type="ECO:0000256" key="5">
    <source>
        <dbReference type="ARBA" id="ARBA00022989"/>
    </source>
</evidence>
<reference evidence="11" key="1">
    <citation type="journal article" date="2020" name="Ecol. Evol.">
        <title>Genome structure and content of the rice root-knot nematode (Meloidogyne graminicola).</title>
        <authorList>
            <person name="Phan N.T."/>
            <person name="Danchin E.G.J."/>
            <person name="Klopp C."/>
            <person name="Perfus-Barbeoch L."/>
            <person name="Kozlowski D.K."/>
            <person name="Koutsovoulos G.D."/>
            <person name="Lopez-Roques C."/>
            <person name="Bouchez O."/>
            <person name="Zahm M."/>
            <person name="Besnard G."/>
            <person name="Bellafiore S."/>
        </authorList>
    </citation>
    <scope>NUCLEOTIDE SEQUENCE</scope>
    <source>
        <strain evidence="11">VN-18</strain>
    </source>
</reference>
<comment type="caution">
    <text evidence="11">The sequence shown here is derived from an EMBL/GenBank/DDBJ whole genome shotgun (WGS) entry which is preliminary data.</text>
</comment>
<feature type="transmembrane region" description="Helical" evidence="10">
    <location>
        <begin position="65"/>
        <end position="87"/>
    </location>
</feature>
<feature type="transmembrane region" description="Helical" evidence="10">
    <location>
        <begin position="99"/>
        <end position="121"/>
    </location>
</feature>
<evidence type="ECO:0000313" key="12">
    <source>
        <dbReference type="Proteomes" id="UP000605970"/>
    </source>
</evidence>
<gene>
    <name evidence="11" type="ORF">Mgra_00002239</name>
</gene>
<evidence type="ECO:0000256" key="2">
    <source>
        <dbReference type="ARBA" id="ARBA00010694"/>
    </source>
</evidence>
<evidence type="ECO:0000256" key="1">
    <source>
        <dbReference type="ARBA" id="ARBA00004653"/>
    </source>
</evidence>
<evidence type="ECO:0000256" key="8">
    <source>
        <dbReference type="ARBA" id="ARBA00041866"/>
    </source>
</evidence>
<dbReference type="Proteomes" id="UP000605970">
    <property type="component" value="Unassembled WGS sequence"/>
</dbReference>
<evidence type="ECO:0000256" key="3">
    <source>
        <dbReference type="ARBA" id="ARBA00022448"/>
    </source>
</evidence>
<proteinExistence type="inferred from homology"/>
<keyword evidence="6 10" id="KW-0472">Membrane</keyword>
<dbReference type="GO" id="GO:0046964">
    <property type="term" value="F:3'-phosphoadenosine 5'-phosphosulfate transmembrane transporter activity"/>
    <property type="evidence" value="ECO:0007669"/>
    <property type="project" value="TreeGrafter"/>
</dbReference>
<evidence type="ECO:0000256" key="7">
    <source>
        <dbReference type="ARBA" id="ARBA00039669"/>
    </source>
</evidence>
<keyword evidence="3" id="KW-0813">Transport</keyword>
<dbReference type="AlphaFoldDB" id="A0A8S9ZYP5"/>
<keyword evidence="5 10" id="KW-1133">Transmembrane helix</keyword>